<dbReference type="OrthoDB" id="6089375at2"/>
<proteinExistence type="predicted"/>
<organism evidence="2 3">
    <name type="scientific">Marinobacterium mangrovicola</name>
    <dbReference type="NCBI Taxonomy" id="1476959"/>
    <lineage>
        <taxon>Bacteria</taxon>
        <taxon>Pseudomonadati</taxon>
        <taxon>Pseudomonadota</taxon>
        <taxon>Gammaproteobacteria</taxon>
        <taxon>Oceanospirillales</taxon>
        <taxon>Oceanospirillaceae</taxon>
        <taxon>Marinobacterium</taxon>
    </lineage>
</organism>
<name>A0A4R1GLA2_9GAMM</name>
<evidence type="ECO:0000313" key="3">
    <source>
        <dbReference type="Proteomes" id="UP000294546"/>
    </source>
</evidence>
<reference evidence="2 3" key="1">
    <citation type="submission" date="2019-03" db="EMBL/GenBank/DDBJ databases">
        <title>Genomic Encyclopedia of Archaeal and Bacterial Type Strains, Phase II (KMG-II): from individual species to whole genera.</title>
        <authorList>
            <person name="Goeker M."/>
        </authorList>
    </citation>
    <scope>NUCLEOTIDE SEQUENCE [LARGE SCALE GENOMIC DNA]</scope>
    <source>
        <strain evidence="2 3">DSM 27697</strain>
    </source>
</reference>
<accession>A0A4R1GLA2</accession>
<dbReference type="Proteomes" id="UP000294546">
    <property type="component" value="Unassembled WGS sequence"/>
</dbReference>
<evidence type="ECO:0000256" key="1">
    <source>
        <dbReference type="SAM" id="MobiDB-lite"/>
    </source>
</evidence>
<dbReference type="EMBL" id="SMFU01000007">
    <property type="protein sequence ID" value="TCK08988.1"/>
    <property type="molecule type" value="Genomic_DNA"/>
</dbReference>
<feature type="region of interest" description="Disordered" evidence="1">
    <location>
        <begin position="1"/>
        <end position="21"/>
    </location>
</feature>
<dbReference type="AlphaFoldDB" id="A0A4R1GLA2"/>
<protein>
    <submittedName>
        <fullName evidence="2">Uncharacterized protein</fullName>
    </submittedName>
</protein>
<dbReference type="RefSeq" id="WP_132288563.1">
    <property type="nucleotide sequence ID" value="NZ_SMFU01000007.1"/>
</dbReference>
<sequence length="76" mass="8672">MSKSIKVQVKHKSDAPEDPAVTAKHDEALHFVQGLRKKGDNVKVMVDKLNEHGHLRPDGEPWDYDSLNSFIHEEKI</sequence>
<evidence type="ECO:0000313" key="2">
    <source>
        <dbReference type="EMBL" id="TCK08988.1"/>
    </source>
</evidence>
<keyword evidence="3" id="KW-1185">Reference proteome</keyword>
<gene>
    <name evidence="2" type="ORF">CLV83_1086</name>
</gene>
<comment type="caution">
    <text evidence="2">The sequence shown here is derived from an EMBL/GenBank/DDBJ whole genome shotgun (WGS) entry which is preliminary data.</text>
</comment>